<dbReference type="InterPro" id="IPR011546">
    <property type="entry name" value="Pept_M41_FtsH_extracell"/>
</dbReference>
<evidence type="ECO:0000256" key="16">
    <source>
        <dbReference type="RuleBase" id="RU003651"/>
    </source>
</evidence>
<protein>
    <recommendedName>
        <fullName evidence="15">ATP-dependent zinc metalloprotease FtsH</fullName>
        <ecNumber evidence="15">3.4.24.-</ecNumber>
    </recommendedName>
</protein>
<dbReference type="Pfam" id="PF17862">
    <property type="entry name" value="AAA_lid_3"/>
    <property type="match status" value="1"/>
</dbReference>
<evidence type="ECO:0000256" key="14">
    <source>
        <dbReference type="ARBA" id="ARBA00061570"/>
    </source>
</evidence>
<dbReference type="InterPro" id="IPR003593">
    <property type="entry name" value="AAA+_ATPase"/>
</dbReference>
<feature type="binding site" evidence="15">
    <location>
        <begin position="199"/>
        <end position="206"/>
    </location>
    <ligand>
        <name>ATP</name>
        <dbReference type="ChEBI" id="CHEBI:30616"/>
    </ligand>
</feature>
<evidence type="ECO:0000256" key="9">
    <source>
        <dbReference type="ARBA" id="ARBA00022833"/>
    </source>
</evidence>
<dbReference type="AlphaFoldDB" id="A5N4K5"/>
<dbReference type="GO" id="GO:0006508">
    <property type="term" value="P:proteolysis"/>
    <property type="evidence" value="ECO:0007669"/>
    <property type="project" value="UniProtKB-KW"/>
</dbReference>
<dbReference type="PROSITE" id="PS00674">
    <property type="entry name" value="AAA"/>
    <property type="match status" value="1"/>
</dbReference>
<comment type="subunit">
    <text evidence="15">Homohexamer.</text>
</comment>
<dbReference type="GO" id="GO:0004176">
    <property type="term" value="F:ATP-dependent peptidase activity"/>
    <property type="evidence" value="ECO:0007669"/>
    <property type="project" value="InterPro"/>
</dbReference>
<dbReference type="InterPro" id="IPR005936">
    <property type="entry name" value="FtsH"/>
</dbReference>
<dbReference type="NCBIfam" id="TIGR01241">
    <property type="entry name" value="FtsH_fam"/>
    <property type="match status" value="1"/>
</dbReference>
<evidence type="ECO:0000313" key="18">
    <source>
        <dbReference type="EMBL" id="EDK32236.1"/>
    </source>
</evidence>
<keyword evidence="8 15" id="KW-0378">Hydrolase</keyword>
<dbReference type="HOGENOM" id="CLU_000688_16_2_9"/>
<dbReference type="SUPFAM" id="SSF140990">
    <property type="entry name" value="FtsH protease domain-like"/>
    <property type="match status" value="1"/>
</dbReference>
<keyword evidence="3 15" id="KW-1003">Cell membrane</keyword>
<reference evidence="18 19" key="1">
    <citation type="journal article" date="2008" name="Proc. Natl. Acad. Sci. U.S.A.">
        <title>The genome of Clostridium kluyveri, a strict anaerobe with unique metabolic features.</title>
        <authorList>
            <person name="Seedorf H."/>
            <person name="Fricke W.F."/>
            <person name="Veith B."/>
            <person name="Brueggemann H."/>
            <person name="Liesegang H."/>
            <person name="Strittmatter A."/>
            <person name="Miethke M."/>
            <person name="Buckel W."/>
            <person name="Hinderberger J."/>
            <person name="Li F."/>
            <person name="Hagemeier C."/>
            <person name="Thauer R.K."/>
            <person name="Gottschalk G."/>
        </authorList>
    </citation>
    <scope>NUCLEOTIDE SEQUENCE [LARGE SCALE GENOMIC DNA]</scope>
    <source>
        <strain evidence="19">ATCC 8527 / DSM 555 / NCIMB 10680</strain>
    </source>
</reference>
<dbReference type="GO" id="GO:0004222">
    <property type="term" value="F:metalloendopeptidase activity"/>
    <property type="evidence" value="ECO:0007669"/>
    <property type="project" value="InterPro"/>
</dbReference>
<dbReference type="GO" id="GO:0005524">
    <property type="term" value="F:ATP binding"/>
    <property type="evidence" value="ECO:0007669"/>
    <property type="project" value="UniProtKB-UniRule"/>
</dbReference>
<dbReference type="STRING" id="431943.CKL_0172"/>
<comment type="function">
    <text evidence="15">Acts as a processive, ATP-dependent zinc metallopeptidase for both cytoplasmic and membrane proteins. Plays a role in the quality control of integral membrane proteins.</text>
</comment>
<dbReference type="GO" id="GO:0008270">
    <property type="term" value="F:zinc ion binding"/>
    <property type="evidence" value="ECO:0007669"/>
    <property type="project" value="UniProtKB-UniRule"/>
</dbReference>
<accession>A5N4K5</accession>
<dbReference type="EMBL" id="CP000673">
    <property type="protein sequence ID" value="EDK32236.1"/>
    <property type="molecule type" value="Genomic_DNA"/>
</dbReference>
<dbReference type="GO" id="GO:0016887">
    <property type="term" value="F:ATP hydrolysis activity"/>
    <property type="evidence" value="ECO:0007669"/>
    <property type="project" value="UniProtKB-UniRule"/>
</dbReference>
<dbReference type="FunFam" id="1.10.8.60:FF:000001">
    <property type="entry name" value="ATP-dependent zinc metalloprotease FtsH"/>
    <property type="match status" value="1"/>
</dbReference>
<evidence type="ECO:0000256" key="4">
    <source>
        <dbReference type="ARBA" id="ARBA00022670"/>
    </source>
</evidence>
<dbReference type="Gene3D" id="1.20.58.760">
    <property type="entry name" value="Peptidase M41"/>
    <property type="match status" value="1"/>
</dbReference>
<dbReference type="InterPro" id="IPR027417">
    <property type="entry name" value="P-loop_NTPase"/>
</dbReference>
<dbReference type="eggNOG" id="COG0465">
    <property type="taxonomic scope" value="Bacteria"/>
</dbReference>
<keyword evidence="19" id="KW-1185">Reference proteome</keyword>
<dbReference type="HAMAP" id="MF_01458">
    <property type="entry name" value="FtsH"/>
    <property type="match status" value="1"/>
</dbReference>
<keyword evidence="7 15" id="KW-0547">Nucleotide-binding</keyword>
<evidence type="ECO:0000256" key="5">
    <source>
        <dbReference type="ARBA" id="ARBA00022692"/>
    </source>
</evidence>
<dbReference type="Proteomes" id="UP000002411">
    <property type="component" value="Chromosome"/>
</dbReference>
<sequence>MKKFSSATAWVIVFILVILSALWLVRTNENSTAISFSDFQKYWLSNDIKNFQLREDKMTVQGSLKNGTAYETVVPSERLFQFIGEHPKEGEVQEIYLKPATIPMWVQYLPTILLILMLVAFWFMFMQQSQGGGGNRNVMNFGKSRAKMATPDKKKVTFADVAGADEEKEELAEIVDFLKQPKKYIEMGARIPKGVLLVGPPGTGKTLLAKAISGEAGVPFFSISGSDFVEMFVGVGASRVRDLFDQAKKNSPCIVFIDEIDAVGRQRGAGLGGGHDEREQTLNQLLVEMDGFGANEGIIMIAATNRPDILDPALLRPGRFDRRILVGAPDIKGREEILKVHSRNKHLADEVKLDVLAKRTPGFTGADLENLMNESALLAVRNNKNLIGMNELEEAVTRVIAGPEKRSRVIDEEDRKLTAYHEAGHAVVMKLLPNSDPVHEISIIPRGMAGGYTMHLPEKDSAYTSKAKLKDEIVGLLGGRVAEKLVIGDISTGAKNDIDRATTIAKKMVMDYGMSDLGPIAFGSGHDEVFLGRDLGKGRNFSEEVAFEIDKEIRKLIDEGYDKAEKLLSENMHRLKAVAERLLEKEKLEASEFEEIFAQT</sequence>
<dbReference type="Gene3D" id="3.40.50.300">
    <property type="entry name" value="P-loop containing nucleotide triphosphate hydrolases"/>
    <property type="match status" value="1"/>
</dbReference>
<dbReference type="FunFam" id="1.20.58.760:FF:000001">
    <property type="entry name" value="ATP-dependent zinc metalloprotease FtsH"/>
    <property type="match status" value="1"/>
</dbReference>
<dbReference type="PANTHER" id="PTHR23076:SF113">
    <property type="entry name" value="ATP-DEPENDENT ZINC METALLOPROTEASE FTSH 1, CHLOROPLASTIC-RELATED"/>
    <property type="match status" value="1"/>
</dbReference>
<comment type="similarity">
    <text evidence="14 15">In the central section; belongs to the AAA ATPase family.</text>
</comment>
<evidence type="ECO:0000256" key="8">
    <source>
        <dbReference type="ARBA" id="ARBA00022801"/>
    </source>
</evidence>
<evidence type="ECO:0000256" key="7">
    <source>
        <dbReference type="ARBA" id="ARBA00022741"/>
    </source>
</evidence>
<keyword evidence="13 15" id="KW-0472">Membrane</keyword>
<dbReference type="Pfam" id="PF00004">
    <property type="entry name" value="AAA"/>
    <property type="match status" value="1"/>
</dbReference>
<dbReference type="CDD" id="cd19501">
    <property type="entry name" value="RecA-like_FtsH"/>
    <property type="match status" value="1"/>
</dbReference>
<dbReference type="GO" id="GO:0005886">
    <property type="term" value="C:plasma membrane"/>
    <property type="evidence" value="ECO:0007669"/>
    <property type="project" value="UniProtKB-SubCell"/>
</dbReference>
<comment type="similarity">
    <text evidence="2 15">In the C-terminal section; belongs to the peptidase M41 family.</text>
</comment>
<evidence type="ECO:0000313" key="19">
    <source>
        <dbReference type="Proteomes" id="UP000002411"/>
    </source>
</evidence>
<feature type="binding site" evidence="15">
    <location>
        <position position="497"/>
    </location>
    <ligand>
        <name>Zn(2+)</name>
        <dbReference type="ChEBI" id="CHEBI:29105"/>
        <note>catalytic</note>
    </ligand>
</feature>
<feature type="active site" evidence="15">
    <location>
        <position position="422"/>
    </location>
</feature>
<comment type="subcellular location">
    <subcellularLocation>
        <location evidence="15">Cell membrane</location>
        <topology evidence="15">Multi-pass membrane protein</topology>
        <orientation evidence="15">Cytoplasmic side</orientation>
    </subcellularLocation>
    <subcellularLocation>
        <location evidence="1">Membrane</location>
    </subcellularLocation>
</comment>
<dbReference type="KEGG" id="ckl:CKL_0172"/>
<keyword evidence="11 15" id="KW-1133">Transmembrane helix</keyword>
<dbReference type="InterPro" id="IPR003960">
    <property type="entry name" value="ATPase_AAA_CS"/>
</dbReference>
<gene>
    <name evidence="15" type="primary">ftsH</name>
    <name evidence="18" type="synonym">ftsH1</name>
    <name evidence="18" type="ordered locus">CKL_0172</name>
</gene>
<evidence type="ECO:0000256" key="15">
    <source>
        <dbReference type="HAMAP-Rule" id="MF_01458"/>
    </source>
</evidence>
<keyword evidence="6 15" id="KW-0479">Metal-binding</keyword>
<evidence type="ECO:0000259" key="17">
    <source>
        <dbReference type="SMART" id="SM00382"/>
    </source>
</evidence>
<evidence type="ECO:0000256" key="2">
    <source>
        <dbReference type="ARBA" id="ARBA00010044"/>
    </source>
</evidence>
<keyword evidence="4 15" id="KW-0645">Protease</keyword>
<dbReference type="Gene3D" id="1.10.8.60">
    <property type="match status" value="1"/>
</dbReference>
<name>A5N4K5_CLOK5</name>
<evidence type="ECO:0000256" key="12">
    <source>
        <dbReference type="ARBA" id="ARBA00023049"/>
    </source>
</evidence>
<dbReference type="InterPro" id="IPR037219">
    <property type="entry name" value="Peptidase_M41-like"/>
</dbReference>
<dbReference type="FunFam" id="3.40.50.300:FF:000001">
    <property type="entry name" value="ATP-dependent zinc metalloprotease FtsH"/>
    <property type="match status" value="1"/>
</dbReference>
<dbReference type="SUPFAM" id="SSF52540">
    <property type="entry name" value="P-loop containing nucleoside triphosphate hydrolases"/>
    <property type="match status" value="1"/>
</dbReference>
<evidence type="ECO:0000256" key="1">
    <source>
        <dbReference type="ARBA" id="ARBA00004370"/>
    </source>
</evidence>
<keyword evidence="10 15" id="KW-0067">ATP-binding</keyword>
<feature type="domain" description="AAA+ ATPase" evidence="17">
    <location>
        <begin position="191"/>
        <end position="330"/>
    </location>
</feature>
<evidence type="ECO:0000256" key="13">
    <source>
        <dbReference type="ARBA" id="ARBA00023136"/>
    </source>
</evidence>
<dbReference type="Pfam" id="PF06480">
    <property type="entry name" value="FtsH_ext"/>
    <property type="match status" value="1"/>
</dbReference>
<dbReference type="InterPro" id="IPR000642">
    <property type="entry name" value="Peptidase_M41"/>
</dbReference>
<dbReference type="Pfam" id="PF01434">
    <property type="entry name" value="Peptidase_M41"/>
    <property type="match status" value="1"/>
</dbReference>
<dbReference type="RefSeq" id="WP_011988762.1">
    <property type="nucleotide sequence ID" value="NC_009706.1"/>
</dbReference>
<dbReference type="GO" id="GO:0030163">
    <property type="term" value="P:protein catabolic process"/>
    <property type="evidence" value="ECO:0007669"/>
    <property type="project" value="UniProtKB-UniRule"/>
</dbReference>
<dbReference type="PANTHER" id="PTHR23076">
    <property type="entry name" value="METALLOPROTEASE M41 FTSH"/>
    <property type="match status" value="1"/>
</dbReference>
<feature type="transmembrane region" description="Helical" evidence="15">
    <location>
        <begin position="105"/>
        <end position="126"/>
    </location>
</feature>
<evidence type="ECO:0000256" key="10">
    <source>
        <dbReference type="ARBA" id="ARBA00022840"/>
    </source>
</evidence>
<dbReference type="SMART" id="SM00382">
    <property type="entry name" value="AAA"/>
    <property type="match status" value="1"/>
</dbReference>
<keyword evidence="5 15" id="KW-0812">Transmembrane</keyword>
<feature type="binding site" evidence="15">
    <location>
        <position position="421"/>
    </location>
    <ligand>
        <name>Zn(2+)</name>
        <dbReference type="ChEBI" id="CHEBI:29105"/>
        <note>catalytic</note>
    </ligand>
</feature>
<dbReference type="InterPro" id="IPR003959">
    <property type="entry name" value="ATPase_AAA_core"/>
</dbReference>
<comment type="cofactor">
    <cofactor evidence="15">
        <name>Zn(2+)</name>
        <dbReference type="ChEBI" id="CHEBI:29105"/>
    </cofactor>
    <text evidence="15">Binds 1 zinc ion per subunit.</text>
</comment>
<feature type="transmembrane region" description="Helical" evidence="15">
    <location>
        <begin position="7"/>
        <end position="25"/>
    </location>
</feature>
<proteinExistence type="inferred from homology"/>
<dbReference type="EC" id="3.4.24.-" evidence="15"/>
<keyword evidence="9 15" id="KW-0862">Zinc</keyword>
<dbReference type="InterPro" id="IPR041569">
    <property type="entry name" value="AAA_lid_3"/>
</dbReference>
<feature type="binding site" evidence="15">
    <location>
        <position position="425"/>
    </location>
    <ligand>
        <name>Zn(2+)</name>
        <dbReference type="ChEBI" id="CHEBI:29105"/>
        <note>catalytic</note>
    </ligand>
</feature>
<evidence type="ECO:0000256" key="6">
    <source>
        <dbReference type="ARBA" id="ARBA00022723"/>
    </source>
</evidence>
<evidence type="ECO:0000256" key="3">
    <source>
        <dbReference type="ARBA" id="ARBA00022475"/>
    </source>
</evidence>
<organism evidence="18 19">
    <name type="scientific">Clostridium kluyveri (strain ATCC 8527 / DSM 555 / NBRC 12016 / NCIMB 10680 / K1)</name>
    <dbReference type="NCBI Taxonomy" id="431943"/>
    <lineage>
        <taxon>Bacteria</taxon>
        <taxon>Bacillati</taxon>
        <taxon>Bacillota</taxon>
        <taxon>Clostridia</taxon>
        <taxon>Eubacteriales</taxon>
        <taxon>Clostridiaceae</taxon>
        <taxon>Clostridium</taxon>
    </lineage>
</organism>
<evidence type="ECO:0000256" key="11">
    <source>
        <dbReference type="ARBA" id="ARBA00022989"/>
    </source>
</evidence>
<comment type="similarity">
    <text evidence="16">Belongs to the AAA ATPase family.</text>
</comment>
<keyword evidence="12 15" id="KW-0482">Metalloprotease</keyword>